<protein>
    <submittedName>
        <fullName evidence="2">YqcC family protein</fullName>
    </submittedName>
</protein>
<gene>
    <name evidence="2" type="ORF">ORQ98_14530</name>
</gene>
<sequence length="104" mass="11620">MSTDHISALLTELEQELQHLNMWDSTPPSVEALASTEPFCVDTLALNQWLQWIFIPRLRALIEGGLPLPSNCSILPIAEEFCSQQSNDCAKLLIIVTKIDQNLS</sequence>
<dbReference type="PANTHER" id="PTHR39586:SF1">
    <property type="entry name" value="CYTOPLASMIC PROTEIN"/>
    <property type="match status" value="1"/>
</dbReference>
<dbReference type="Gene3D" id="1.20.1440.40">
    <property type="entry name" value="YqcC-like"/>
    <property type="match status" value="1"/>
</dbReference>
<dbReference type="PIRSF" id="PIRSF006257">
    <property type="entry name" value="UCP006257"/>
    <property type="match status" value="1"/>
</dbReference>
<dbReference type="RefSeq" id="WP_274689523.1">
    <property type="nucleotide sequence ID" value="NZ_JAPMOU010000017.1"/>
</dbReference>
<dbReference type="InterPro" id="IPR023376">
    <property type="entry name" value="YqcC-like_dom"/>
</dbReference>
<dbReference type="InterPro" id="IPR007384">
    <property type="entry name" value="UCP006257"/>
</dbReference>
<dbReference type="PANTHER" id="PTHR39586">
    <property type="entry name" value="CYTOPLASMIC PROTEIN-RELATED"/>
    <property type="match status" value="1"/>
</dbReference>
<name>A0ABT5U9Y1_9GAMM</name>
<reference evidence="2 3" key="1">
    <citation type="submission" date="2022-11" db="EMBL/GenBank/DDBJ databases">
        <title>Spartinivicinus poritis sp. nov., isolated from scleractinian coral Porites lutea.</title>
        <authorList>
            <person name="Zhang G."/>
            <person name="Cai L."/>
            <person name="Wei Q."/>
        </authorList>
    </citation>
    <scope>NUCLEOTIDE SEQUENCE [LARGE SCALE GENOMIC DNA]</scope>
    <source>
        <strain evidence="2 3">A2-2</strain>
    </source>
</reference>
<dbReference type="Proteomes" id="UP001528823">
    <property type="component" value="Unassembled WGS sequence"/>
</dbReference>
<dbReference type="SUPFAM" id="SSF158452">
    <property type="entry name" value="YqcC-like"/>
    <property type="match status" value="1"/>
</dbReference>
<accession>A0ABT5U9Y1</accession>
<dbReference type="InterPro" id="IPR036814">
    <property type="entry name" value="YqcC-like_sf"/>
</dbReference>
<evidence type="ECO:0000313" key="3">
    <source>
        <dbReference type="Proteomes" id="UP001528823"/>
    </source>
</evidence>
<proteinExistence type="predicted"/>
<evidence type="ECO:0000313" key="2">
    <source>
        <dbReference type="EMBL" id="MDE1463181.1"/>
    </source>
</evidence>
<evidence type="ECO:0000259" key="1">
    <source>
        <dbReference type="Pfam" id="PF04287"/>
    </source>
</evidence>
<dbReference type="EMBL" id="JAPMOU010000017">
    <property type="protein sequence ID" value="MDE1463181.1"/>
    <property type="molecule type" value="Genomic_DNA"/>
</dbReference>
<organism evidence="2 3">
    <name type="scientific">Spartinivicinus poritis</name>
    <dbReference type="NCBI Taxonomy" id="2994640"/>
    <lineage>
        <taxon>Bacteria</taxon>
        <taxon>Pseudomonadati</taxon>
        <taxon>Pseudomonadota</taxon>
        <taxon>Gammaproteobacteria</taxon>
        <taxon>Oceanospirillales</taxon>
        <taxon>Zooshikellaceae</taxon>
        <taxon>Spartinivicinus</taxon>
    </lineage>
</organism>
<dbReference type="Pfam" id="PF04287">
    <property type="entry name" value="DUF446"/>
    <property type="match status" value="1"/>
</dbReference>
<feature type="domain" description="YqcC-like" evidence="1">
    <location>
        <begin position="6"/>
        <end position="101"/>
    </location>
</feature>
<keyword evidence="3" id="KW-1185">Reference proteome</keyword>
<comment type="caution">
    <text evidence="2">The sequence shown here is derived from an EMBL/GenBank/DDBJ whole genome shotgun (WGS) entry which is preliminary data.</text>
</comment>